<comment type="similarity">
    <text evidence="3">Belongs to the WhiB family.</text>
</comment>
<evidence type="ECO:0000256" key="11">
    <source>
        <dbReference type="ARBA" id="ARBA00023163"/>
    </source>
</evidence>
<comment type="subcellular location">
    <subcellularLocation>
        <location evidence="2">Cytoplasm</location>
    </subcellularLocation>
</comment>
<evidence type="ECO:0000256" key="10">
    <source>
        <dbReference type="ARBA" id="ARBA00023157"/>
    </source>
</evidence>
<evidence type="ECO:0000313" key="14">
    <source>
        <dbReference type="Proteomes" id="UP001501265"/>
    </source>
</evidence>
<evidence type="ECO:0000256" key="9">
    <source>
        <dbReference type="ARBA" id="ARBA00023125"/>
    </source>
</evidence>
<comment type="cofactor">
    <cofactor evidence="1">
        <name>[4Fe-4S] cluster</name>
        <dbReference type="ChEBI" id="CHEBI:49883"/>
    </cofactor>
</comment>
<gene>
    <name evidence="13" type="ORF">GCM10023220_66890</name>
</gene>
<keyword evidence="11" id="KW-0804">Transcription</keyword>
<evidence type="ECO:0000259" key="12">
    <source>
        <dbReference type="PROSITE" id="PS51674"/>
    </source>
</evidence>
<keyword evidence="6" id="KW-0408">Iron</keyword>
<keyword evidence="8" id="KW-0805">Transcription regulation</keyword>
<keyword evidence="7" id="KW-0411">Iron-sulfur</keyword>
<dbReference type="Proteomes" id="UP001501265">
    <property type="component" value="Unassembled WGS sequence"/>
</dbReference>
<evidence type="ECO:0000256" key="6">
    <source>
        <dbReference type="ARBA" id="ARBA00023004"/>
    </source>
</evidence>
<comment type="caution">
    <text evidence="13">The sequence shown here is derived from an EMBL/GenBank/DDBJ whole genome shotgun (WGS) entry which is preliminary data.</text>
</comment>
<dbReference type="Pfam" id="PF02467">
    <property type="entry name" value="Whib"/>
    <property type="match status" value="1"/>
</dbReference>
<proteinExistence type="inferred from homology"/>
<protein>
    <recommendedName>
        <fullName evidence="12">4Fe-4S Wbl-type domain-containing protein</fullName>
    </recommendedName>
</protein>
<dbReference type="EMBL" id="BAABIG010000089">
    <property type="protein sequence ID" value="GAA4823849.1"/>
    <property type="molecule type" value="Genomic_DNA"/>
</dbReference>
<sequence>MSRFDWMEDARCAQVDPELWHPDGSGVGYSDAKKICARCPVQQQCADFAQETEGDLAHSHRHGLWAGQLPRRRANQSNKPAGFYVKRRQQIIRLAAGGDMDSYQIAEHVGVDVRTVWRITRQHRQDMGKAA</sequence>
<feature type="domain" description="4Fe-4S Wbl-type" evidence="12">
    <location>
        <begin position="11"/>
        <end position="75"/>
    </location>
</feature>
<evidence type="ECO:0000256" key="4">
    <source>
        <dbReference type="ARBA" id="ARBA00022485"/>
    </source>
</evidence>
<dbReference type="InterPro" id="IPR003482">
    <property type="entry name" value="Whib"/>
</dbReference>
<keyword evidence="9" id="KW-0238">DNA-binding</keyword>
<dbReference type="RefSeq" id="WP_345624440.1">
    <property type="nucleotide sequence ID" value="NZ_BAABIG010000089.1"/>
</dbReference>
<name>A0ABP9D264_9ACTN</name>
<evidence type="ECO:0000256" key="5">
    <source>
        <dbReference type="ARBA" id="ARBA00022723"/>
    </source>
</evidence>
<evidence type="ECO:0000256" key="2">
    <source>
        <dbReference type="ARBA" id="ARBA00004496"/>
    </source>
</evidence>
<dbReference type="PANTHER" id="PTHR38839:SF4">
    <property type="entry name" value="TRANSCRIPTIONAL REGULATOR WHIB"/>
    <property type="match status" value="1"/>
</dbReference>
<evidence type="ECO:0000313" key="13">
    <source>
        <dbReference type="EMBL" id="GAA4823849.1"/>
    </source>
</evidence>
<evidence type="ECO:0000256" key="7">
    <source>
        <dbReference type="ARBA" id="ARBA00023014"/>
    </source>
</evidence>
<keyword evidence="5" id="KW-0479">Metal-binding</keyword>
<keyword evidence="10" id="KW-1015">Disulfide bond</keyword>
<keyword evidence="14" id="KW-1185">Reference proteome</keyword>
<dbReference type="Pfam" id="PF13384">
    <property type="entry name" value="HTH_23"/>
    <property type="match status" value="1"/>
</dbReference>
<evidence type="ECO:0000256" key="3">
    <source>
        <dbReference type="ARBA" id="ARBA00006597"/>
    </source>
</evidence>
<evidence type="ECO:0000256" key="1">
    <source>
        <dbReference type="ARBA" id="ARBA00001966"/>
    </source>
</evidence>
<dbReference type="InterPro" id="IPR034768">
    <property type="entry name" value="4FE4S_WBL"/>
</dbReference>
<dbReference type="PANTHER" id="PTHR38839">
    <property type="entry name" value="TRANSCRIPTIONAL REGULATOR WHID-RELATED"/>
    <property type="match status" value="1"/>
</dbReference>
<keyword evidence="4" id="KW-0004">4Fe-4S</keyword>
<dbReference type="PROSITE" id="PS51674">
    <property type="entry name" value="4FE4S_WBL"/>
    <property type="match status" value="1"/>
</dbReference>
<evidence type="ECO:0000256" key="8">
    <source>
        <dbReference type="ARBA" id="ARBA00023015"/>
    </source>
</evidence>
<organism evidence="13 14">
    <name type="scientific">Streptomyces ziwulingensis</name>
    <dbReference type="NCBI Taxonomy" id="1045501"/>
    <lineage>
        <taxon>Bacteria</taxon>
        <taxon>Bacillati</taxon>
        <taxon>Actinomycetota</taxon>
        <taxon>Actinomycetes</taxon>
        <taxon>Kitasatosporales</taxon>
        <taxon>Streptomycetaceae</taxon>
        <taxon>Streptomyces</taxon>
    </lineage>
</organism>
<accession>A0ABP9D264</accession>
<reference evidence="14" key="1">
    <citation type="journal article" date="2019" name="Int. J. Syst. Evol. Microbiol.">
        <title>The Global Catalogue of Microorganisms (GCM) 10K type strain sequencing project: providing services to taxonomists for standard genome sequencing and annotation.</title>
        <authorList>
            <consortium name="The Broad Institute Genomics Platform"/>
            <consortium name="The Broad Institute Genome Sequencing Center for Infectious Disease"/>
            <person name="Wu L."/>
            <person name="Ma J."/>
        </authorList>
    </citation>
    <scope>NUCLEOTIDE SEQUENCE [LARGE SCALE GENOMIC DNA]</scope>
    <source>
        <strain evidence="14">JCM 18081</strain>
    </source>
</reference>